<protein>
    <submittedName>
        <fullName evidence="2 4">Uncharacterized protein</fullName>
    </submittedName>
</protein>
<dbReference type="EMBL" id="UYRS01006146">
    <property type="protein sequence ID" value="VDK27424.1"/>
    <property type="molecule type" value="Genomic_DNA"/>
</dbReference>
<dbReference type="AlphaFoldDB" id="A0A0R3W0E4"/>
<proteinExistence type="predicted"/>
<evidence type="ECO:0000313" key="2">
    <source>
        <dbReference type="EMBL" id="VDK27424.1"/>
    </source>
</evidence>
<feature type="region of interest" description="Disordered" evidence="1">
    <location>
        <begin position="1"/>
        <end position="28"/>
    </location>
</feature>
<evidence type="ECO:0000313" key="4">
    <source>
        <dbReference type="WBParaSite" id="TASK_0000313801-mRNA-1"/>
    </source>
</evidence>
<feature type="compositionally biased region" description="Polar residues" evidence="1">
    <location>
        <begin position="216"/>
        <end position="227"/>
    </location>
</feature>
<gene>
    <name evidence="2" type="ORF">TASK_LOCUS3139</name>
</gene>
<organism evidence="4">
    <name type="scientific">Taenia asiatica</name>
    <name type="common">Asian tapeworm</name>
    <dbReference type="NCBI Taxonomy" id="60517"/>
    <lineage>
        <taxon>Eukaryota</taxon>
        <taxon>Metazoa</taxon>
        <taxon>Spiralia</taxon>
        <taxon>Lophotrochozoa</taxon>
        <taxon>Platyhelminthes</taxon>
        <taxon>Cestoda</taxon>
        <taxon>Eucestoda</taxon>
        <taxon>Cyclophyllidea</taxon>
        <taxon>Taeniidae</taxon>
        <taxon>Taenia</taxon>
    </lineage>
</organism>
<name>A0A0R3W0E4_TAEAS</name>
<reference evidence="4" key="1">
    <citation type="submission" date="2017-02" db="UniProtKB">
        <authorList>
            <consortium name="WormBaseParasite"/>
        </authorList>
    </citation>
    <scope>IDENTIFICATION</scope>
</reference>
<dbReference type="Proteomes" id="UP000282613">
    <property type="component" value="Unassembled WGS sequence"/>
</dbReference>
<feature type="compositionally biased region" description="Low complexity" evidence="1">
    <location>
        <begin position="1"/>
        <end position="18"/>
    </location>
</feature>
<evidence type="ECO:0000313" key="3">
    <source>
        <dbReference type="Proteomes" id="UP000282613"/>
    </source>
</evidence>
<feature type="region of interest" description="Disordered" evidence="1">
    <location>
        <begin position="47"/>
        <end position="144"/>
    </location>
</feature>
<feature type="compositionally biased region" description="Low complexity" evidence="1">
    <location>
        <begin position="94"/>
        <end position="103"/>
    </location>
</feature>
<feature type="compositionally biased region" description="Polar residues" evidence="1">
    <location>
        <begin position="68"/>
        <end position="78"/>
    </location>
</feature>
<feature type="compositionally biased region" description="Low complexity" evidence="1">
    <location>
        <begin position="116"/>
        <end position="126"/>
    </location>
</feature>
<feature type="region of interest" description="Disordered" evidence="1">
    <location>
        <begin position="212"/>
        <end position="233"/>
    </location>
</feature>
<sequence length="318" mass="33683">STADAAVAAAAATATETARLCPPTDERAEPVGLHEMLYAISRSTTTHARGTFYPPTGVPPSGPAASMPRQQQQATSLQSIRGSGSGSGSGGAGRYSSTSGAALRPPPPPPPPPLPFSGGLSGRPPSVTNSTRFQCGPGASTETIPTEPAYIDAFVKDQLTASSMARTGNIQQLQHHQQSQQQRSPIATTGTAGKPADRVEKMNQMFTNFAVGGGQKPSTLSPSQKQQQHTRDPTMDAAAAAVVAAAAATGSTFRPQTAVGEARTSDAMHRYQLAYQQQQQWQQQMQQLQRFLQAATPQQQQQVMMMLFSQIQQQQQQQ</sequence>
<feature type="compositionally biased region" description="Gly residues" evidence="1">
    <location>
        <begin position="83"/>
        <end position="93"/>
    </location>
</feature>
<keyword evidence="3" id="KW-1185">Reference proteome</keyword>
<feature type="region of interest" description="Disordered" evidence="1">
    <location>
        <begin position="169"/>
        <end position="194"/>
    </location>
</feature>
<reference evidence="2 3" key="2">
    <citation type="submission" date="2018-11" db="EMBL/GenBank/DDBJ databases">
        <authorList>
            <consortium name="Pathogen Informatics"/>
        </authorList>
    </citation>
    <scope>NUCLEOTIDE SEQUENCE [LARGE SCALE GENOMIC DNA]</scope>
</reference>
<accession>A0A0R3W0E4</accession>
<dbReference type="WBParaSite" id="TASK_0000313801-mRNA-1">
    <property type="protein sequence ID" value="TASK_0000313801-mRNA-1"/>
    <property type="gene ID" value="TASK_0000313801"/>
</dbReference>
<feature type="compositionally biased region" description="Pro residues" evidence="1">
    <location>
        <begin position="104"/>
        <end position="115"/>
    </location>
</feature>
<feature type="compositionally biased region" description="Low complexity" evidence="1">
    <location>
        <begin position="171"/>
        <end position="182"/>
    </location>
</feature>
<evidence type="ECO:0000256" key="1">
    <source>
        <dbReference type="SAM" id="MobiDB-lite"/>
    </source>
</evidence>